<accession>A0A2S0NGM7</accession>
<keyword evidence="3" id="KW-1185">Reference proteome</keyword>
<dbReference type="SUPFAM" id="SSF54001">
    <property type="entry name" value="Cysteine proteinases"/>
    <property type="match status" value="1"/>
</dbReference>
<dbReference type="InterPro" id="IPR002931">
    <property type="entry name" value="Transglutaminase-like"/>
</dbReference>
<proteinExistence type="predicted"/>
<dbReference type="PANTHER" id="PTHR33490">
    <property type="entry name" value="BLR5614 PROTEIN-RELATED"/>
    <property type="match status" value="1"/>
</dbReference>
<dbReference type="RefSeq" id="WP_106750566.1">
    <property type="nucleotide sequence ID" value="NZ_CP027668.1"/>
</dbReference>
<dbReference type="InterPro" id="IPR013589">
    <property type="entry name" value="Bac_transglu_N"/>
</dbReference>
<feature type="domain" description="Transglutaminase-like" evidence="1">
    <location>
        <begin position="170"/>
        <end position="240"/>
    </location>
</feature>
<dbReference type="SMART" id="SM00460">
    <property type="entry name" value="TGc"/>
    <property type="match status" value="1"/>
</dbReference>
<dbReference type="OrthoDB" id="9804023at2"/>
<evidence type="ECO:0000313" key="3">
    <source>
        <dbReference type="Proteomes" id="UP000237889"/>
    </source>
</evidence>
<dbReference type="Gene3D" id="3.10.620.30">
    <property type="match status" value="1"/>
</dbReference>
<dbReference type="AlphaFoldDB" id="A0A2S0NGM7"/>
<dbReference type="Proteomes" id="UP000237889">
    <property type="component" value="Chromosome"/>
</dbReference>
<evidence type="ECO:0000313" key="2">
    <source>
        <dbReference type="EMBL" id="AVO47196.1"/>
    </source>
</evidence>
<name>A0A2S0NGM7_9HYPH</name>
<protein>
    <submittedName>
        <fullName evidence="2">Transglutaminase</fullName>
    </submittedName>
</protein>
<dbReference type="KEGG" id="phr:C6569_20290"/>
<organism evidence="2 3">
    <name type="scientific">Phreatobacter cathodiphilus</name>
    <dbReference type="NCBI Taxonomy" id="1868589"/>
    <lineage>
        <taxon>Bacteria</taxon>
        <taxon>Pseudomonadati</taxon>
        <taxon>Pseudomonadota</taxon>
        <taxon>Alphaproteobacteria</taxon>
        <taxon>Hyphomicrobiales</taxon>
        <taxon>Phreatobacteraceae</taxon>
        <taxon>Phreatobacter</taxon>
    </lineage>
</organism>
<dbReference type="InterPro" id="IPR038765">
    <property type="entry name" value="Papain-like_cys_pep_sf"/>
</dbReference>
<evidence type="ECO:0000259" key="1">
    <source>
        <dbReference type="SMART" id="SM00460"/>
    </source>
</evidence>
<dbReference type="PANTHER" id="PTHR33490:SF1">
    <property type="entry name" value="SLL1233 PROTEIN"/>
    <property type="match status" value="1"/>
</dbReference>
<dbReference type="Pfam" id="PF08379">
    <property type="entry name" value="Bact_transglu_N"/>
    <property type="match status" value="1"/>
</dbReference>
<gene>
    <name evidence="2" type="ORF">C6569_20290</name>
</gene>
<sequence length="293" mass="32163">MDIHVRHITTYQYAGPVQFGPHRLMLRPRDSFDMRILETEIDIFPAAELHWSHDVYGNTVAVATFAASADRLEITSGLVLRRYASAFPRERTSASALFVPHYSDGERIVLQPFMTPATSDEDGALSAWIAQVLSNGGPEHDPLARLSQEIHAGFGYSVRYEEGTQPPSQTLSLRSGSCRDLAWLFIEAVRRLGYAARFVSGYLHNSHNDDPANRAAVGLTHAWAEVFVPGDGWVEFDPTNALVADPHLIRVAVARVPWDASPVAGSFIGPVGAQISLSVGVEINPTETYRNVA</sequence>
<dbReference type="Pfam" id="PF01841">
    <property type="entry name" value="Transglut_core"/>
    <property type="match status" value="1"/>
</dbReference>
<dbReference type="EMBL" id="CP027668">
    <property type="protein sequence ID" value="AVO47196.1"/>
    <property type="molecule type" value="Genomic_DNA"/>
</dbReference>
<reference evidence="2 3" key="1">
    <citation type="submission" date="2018-03" db="EMBL/GenBank/DDBJ databases">
        <title>Genome sequencing of Phreatobacter sp.</title>
        <authorList>
            <person name="Kim S.-J."/>
            <person name="Heo J."/>
            <person name="Kwon S.-W."/>
        </authorList>
    </citation>
    <scope>NUCLEOTIDE SEQUENCE [LARGE SCALE GENOMIC DNA]</scope>
    <source>
        <strain evidence="2 3">S-12</strain>
    </source>
</reference>